<gene>
    <name evidence="3" type="ORF">A1O3_02796</name>
</gene>
<evidence type="ECO:0000313" key="4">
    <source>
        <dbReference type="Proteomes" id="UP000019478"/>
    </source>
</evidence>
<protein>
    <recommendedName>
        <fullName evidence="2">DUF7908 domain-containing protein</fullName>
    </recommendedName>
</protein>
<accession>W9Z5F0</accession>
<dbReference type="RefSeq" id="XP_007731126.1">
    <property type="nucleotide sequence ID" value="XM_007732936.1"/>
</dbReference>
<dbReference type="STRING" id="1182542.W9Z5F0"/>
<dbReference type="InterPro" id="IPR057230">
    <property type="entry name" value="DUF7908"/>
</dbReference>
<evidence type="ECO:0000256" key="1">
    <source>
        <dbReference type="SAM" id="MobiDB-lite"/>
    </source>
</evidence>
<feature type="region of interest" description="Disordered" evidence="1">
    <location>
        <begin position="303"/>
        <end position="493"/>
    </location>
</feature>
<keyword evidence="4" id="KW-1185">Reference proteome</keyword>
<dbReference type="OrthoDB" id="3563678at2759"/>
<feature type="compositionally biased region" description="Polar residues" evidence="1">
    <location>
        <begin position="343"/>
        <end position="356"/>
    </location>
</feature>
<name>W9Z5F0_9EURO</name>
<feature type="compositionally biased region" description="Low complexity" evidence="1">
    <location>
        <begin position="398"/>
        <end position="491"/>
    </location>
</feature>
<comment type="caution">
    <text evidence="3">The sequence shown here is derived from an EMBL/GenBank/DDBJ whole genome shotgun (WGS) entry which is preliminary data.</text>
</comment>
<feature type="compositionally biased region" description="Low complexity" evidence="1">
    <location>
        <begin position="133"/>
        <end position="146"/>
    </location>
</feature>
<feature type="domain" description="DUF7908" evidence="2">
    <location>
        <begin position="1"/>
        <end position="82"/>
    </location>
</feature>
<dbReference type="AlphaFoldDB" id="W9Z5F0"/>
<dbReference type="Proteomes" id="UP000019478">
    <property type="component" value="Unassembled WGS sequence"/>
</dbReference>
<dbReference type="HOGENOM" id="CLU_005932_0_0_1"/>
<feature type="compositionally biased region" description="Low complexity" evidence="1">
    <location>
        <begin position="154"/>
        <end position="183"/>
    </location>
</feature>
<dbReference type="GeneID" id="19166926"/>
<feature type="compositionally biased region" description="Low complexity" evidence="1">
    <location>
        <begin position="303"/>
        <end position="342"/>
    </location>
</feature>
<evidence type="ECO:0000313" key="3">
    <source>
        <dbReference type="EMBL" id="EXJ89729.1"/>
    </source>
</evidence>
<dbReference type="eggNOG" id="ENOG502SEXN">
    <property type="taxonomic scope" value="Eukaryota"/>
</dbReference>
<dbReference type="EMBL" id="AMGY01000002">
    <property type="protein sequence ID" value="EXJ89729.1"/>
    <property type="molecule type" value="Genomic_DNA"/>
</dbReference>
<reference evidence="3 4" key="1">
    <citation type="submission" date="2013-03" db="EMBL/GenBank/DDBJ databases">
        <title>The Genome Sequence of Capronia epimyces CBS 606.96.</title>
        <authorList>
            <consortium name="The Broad Institute Genomics Platform"/>
            <person name="Cuomo C."/>
            <person name="de Hoog S."/>
            <person name="Gorbushina A."/>
            <person name="Walker B."/>
            <person name="Young S.K."/>
            <person name="Zeng Q."/>
            <person name="Gargeya S."/>
            <person name="Fitzgerald M."/>
            <person name="Haas B."/>
            <person name="Abouelleil A."/>
            <person name="Allen A.W."/>
            <person name="Alvarado L."/>
            <person name="Arachchi H.M."/>
            <person name="Berlin A.M."/>
            <person name="Chapman S.B."/>
            <person name="Gainer-Dewar J."/>
            <person name="Goldberg J."/>
            <person name="Griggs A."/>
            <person name="Gujja S."/>
            <person name="Hansen M."/>
            <person name="Howarth C."/>
            <person name="Imamovic A."/>
            <person name="Ireland A."/>
            <person name="Larimer J."/>
            <person name="McCowan C."/>
            <person name="Murphy C."/>
            <person name="Pearson M."/>
            <person name="Poon T.W."/>
            <person name="Priest M."/>
            <person name="Roberts A."/>
            <person name="Saif S."/>
            <person name="Shea T."/>
            <person name="Sisk P."/>
            <person name="Sykes S."/>
            <person name="Wortman J."/>
            <person name="Nusbaum C."/>
            <person name="Birren B."/>
        </authorList>
    </citation>
    <scope>NUCLEOTIDE SEQUENCE [LARGE SCALE GENOMIC DNA]</scope>
    <source>
        <strain evidence="3 4">CBS 606.96</strain>
    </source>
</reference>
<feature type="region of interest" description="Disordered" evidence="1">
    <location>
        <begin position="133"/>
        <end position="188"/>
    </location>
</feature>
<dbReference type="Pfam" id="PF25485">
    <property type="entry name" value="DUF7908"/>
    <property type="match status" value="1"/>
</dbReference>
<feature type="region of interest" description="Disordered" evidence="1">
    <location>
        <begin position="88"/>
        <end position="108"/>
    </location>
</feature>
<feature type="compositionally biased region" description="Low complexity" evidence="1">
    <location>
        <begin position="357"/>
        <end position="391"/>
    </location>
</feature>
<sequence length="803" mass="81367">MSGRDYVSTSGELPSQKFEVSPVLAELATVFSVATNNTLVWTNDVFAGRQALFCVFGSVVQVVFDGQAPPGCTVTLVNVIPVAEVGSSSTSSISESQPSSLSTTLASSSQMTSTTASLSTGLLSTSTTSLQTSPATSLAASSQTANPPTPPSPTTASPYSIPTLQSSSSTSPGTTAYPSPTTTGVPNCFDRSPFDGTVNGNYLILCDTDLPGFDLDAVPASDIADCIDACNSYVPGSEGPCIAVEFDILAASNPCQLKFDIGVVNRGANAFAQAAIIVNQPYAPQIVFADNGSSASDTVILESSTTTSSVSVTTPELTTSGTSGGSPLPDTSSPSLTTTMSSARSNPTSAPATTQQTSISPIGGGSSSTTTSSPGSRSGAAGSSVATASTTNQQPSNAATSSSLSSRSAPSSSASTTAASTPALPTTLSATTPSSLQSTTVSRTGGTSTTTSSSSSNSSSNTSQTTTLTTTSPQTSVRSTTLPLTSTSTSPYCSASPTTSALCPTYNHQALNVNSDGVCYEVECSTTLQGNILNGNSTTASSLKTCLGFCTLYNIALPYGCVGVNYLGSTTGSSPNCILLSSITSTTYSPGIDSGRLLFPGYPSITDPMLGTTSTSTRTATTTVPATISTNTISTSVSTSTSVSVSISRATTISTSTSTSSTTTTTTTTSYSPLSCAPAPSASACPGTPPATCYDYNIYGSDVNYEIECATSFTGAVIQPLIAFSLEDCIGWCQYQNLLQTNSCLGLTFQEGATGQGTANNCFRYSSLTCATRGNATFDSARMLYSGYPRMTDYTDPSFVCPT</sequence>
<organism evidence="3 4">
    <name type="scientific">Capronia epimyces CBS 606.96</name>
    <dbReference type="NCBI Taxonomy" id="1182542"/>
    <lineage>
        <taxon>Eukaryota</taxon>
        <taxon>Fungi</taxon>
        <taxon>Dikarya</taxon>
        <taxon>Ascomycota</taxon>
        <taxon>Pezizomycotina</taxon>
        <taxon>Eurotiomycetes</taxon>
        <taxon>Chaetothyriomycetidae</taxon>
        <taxon>Chaetothyriales</taxon>
        <taxon>Herpotrichiellaceae</taxon>
        <taxon>Capronia</taxon>
    </lineage>
</organism>
<proteinExistence type="predicted"/>
<evidence type="ECO:0000259" key="2">
    <source>
        <dbReference type="Pfam" id="PF25485"/>
    </source>
</evidence>